<dbReference type="EMBL" id="BQNB010020231">
    <property type="protein sequence ID" value="GJT93742.1"/>
    <property type="molecule type" value="Genomic_DNA"/>
</dbReference>
<sequence length="317" mass="37313">MVKPKIRGNVNFEIKSQFMRELREDTFSGNKIRMPMIMLIESSTLNMSSSSDTDGLAAVIRPHLDKECPLNEEVKQVDEVKYGEFGLPSPFIRSNGAKFRVGVSVMPRNIFEYLRLANLRNINMLVEMADMTKKAPLGLSFPDYLLAKYEKYQTDSLIWDDTYAEWCNTSPAPGTLSQESNNLRPRDYTFGEWTLIKVRHTDISEPVKKALLKLWLIDCFSNKSRIIKDLLSRSFYDYKWVFDLEIDQLADEYELGIGKTGNMLDKIWEYYKDVHRNNTYWWHDHEFEEEERDEMGIEIEKYDPPKVQVETFKVKKY</sequence>
<name>A0ABQ5I2Z7_9ASTR</name>
<gene>
    <name evidence="1" type="ORF">Tco_1082587</name>
</gene>
<protein>
    <submittedName>
        <fullName evidence="1">Uncharacterized protein</fullName>
    </submittedName>
</protein>
<accession>A0ABQ5I2Z7</accession>
<reference evidence="1" key="1">
    <citation type="journal article" date="2022" name="Int. J. Mol. Sci.">
        <title>Draft Genome of Tanacetum Coccineum: Genomic Comparison of Closely Related Tanacetum-Family Plants.</title>
        <authorList>
            <person name="Yamashiro T."/>
            <person name="Shiraishi A."/>
            <person name="Nakayama K."/>
            <person name="Satake H."/>
        </authorList>
    </citation>
    <scope>NUCLEOTIDE SEQUENCE</scope>
</reference>
<keyword evidence="2" id="KW-1185">Reference proteome</keyword>
<evidence type="ECO:0000313" key="1">
    <source>
        <dbReference type="EMBL" id="GJT93742.1"/>
    </source>
</evidence>
<proteinExistence type="predicted"/>
<organism evidence="1 2">
    <name type="scientific">Tanacetum coccineum</name>
    <dbReference type="NCBI Taxonomy" id="301880"/>
    <lineage>
        <taxon>Eukaryota</taxon>
        <taxon>Viridiplantae</taxon>
        <taxon>Streptophyta</taxon>
        <taxon>Embryophyta</taxon>
        <taxon>Tracheophyta</taxon>
        <taxon>Spermatophyta</taxon>
        <taxon>Magnoliopsida</taxon>
        <taxon>eudicotyledons</taxon>
        <taxon>Gunneridae</taxon>
        <taxon>Pentapetalae</taxon>
        <taxon>asterids</taxon>
        <taxon>campanulids</taxon>
        <taxon>Asterales</taxon>
        <taxon>Asteraceae</taxon>
        <taxon>Asteroideae</taxon>
        <taxon>Anthemideae</taxon>
        <taxon>Anthemidinae</taxon>
        <taxon>Tanacetum</taxon>
    </lineage>
</organism>
<evidence type="ECO:0000313" key="2">
    <source>
        <dbReference type="Proteomes" id="UP001151760"/>
    </source>
</evidence>
<reference evidence="1" key="2">
    <citation type="submission" date="2022-01" db="EMBL/GenBank/DDBJ databases">
        <authorList>
            <person name="Yamashiro T."/>
            <person name="Shiraishi A."/>
            <person name="Satake H."/>
            <person name="Nakayama K."/>
        </authorList>
    </citation>
    <scope>NUCLEOTIDE SEQUENCE</scope>
</reference>
<dbReference type="Proteomes" id="UP001151760">
    <property type="component" value="Unassembled WGS sequence"/>
</dbReference>
<comment type="caution">
    <text evidence="1">The sequence shown here is derived from an EMBL/GenBank/DDBJ whole genome shotgun (WGS) entry which is preliminary data.</text>
</comment>